<dbReference type="InterPro" id="IPR015943">
    <property type="entry name" value="WD40/YVTN_repeat-like_dom_sf"/>
</dbReference>
<accession>A0A6F8ZJZ8</accession>
<dbReference type="Gene3D" id="2.130.10.10">
    <property type="entry name" value="YVTN repeat-like/Quinoprotein amine dehydrogenase"/>
    <property type="match status" value="1"/>
</dbReference>
<dbReference type="KEGG" id="hfv:R50_2565"/>
<dbReference type="SUPFAM" id="SSF101898">
    <property type="entry name" value="NHL repeat"/>
    <property type="match status" value="1"/>
</dbReference>
<reference evidence="1 2" key="1">
    <citation type="submission" date="2020-02" db="EMBL/GenBank/DDBJ databases">
        <authorList>
            <person name="Hogendoorn C."/>
        </authorList>
    </citation>
    <scope>NUCLEOTIDE SEQUENCE [LARGE SCALE GENOMIC DNA]</scope>
    <source>
        <strain evidence="1">R501</strain>
    </source>
</reference>
<organism evidence="1 2">
    <name type="scientific">Candidatus Hydrogenisulfobacillus filiaventi</name>
    <dbReference type="NCBI Taxonomy" id="2707344"/>
    <lineage>
        <taxon>Bacteria</taxon>
        <taxon>Bacillati</taxon>
        <taxon>Bacillota</taxon>
        <taxon>Clostridia</taxon>
        <taxon>Eubacteriales</taxon>
        <taxon>Clostridiales Family XVII. Incertae Sedis</taxon>
        <taxon>Candidatus Hydrogenisulfobacillus</taxon>
    </lineage>
</organism>
<evidence type="ECO:0000313" key="1">
    <source>
        <dbReference type="EMBL" id="CAB1130057.1"/>
    </source>
</evidence>
<evidence type="ECO:0000313" key="2">
    <source>
        <dbReference type="Proteomes" id="UP000503399"/>
    </source>
</evidence>
<sequence length="341" mass="35980">MARRVLAAAAVAGGLAVGGLVLAAGLHRVPVWALIRTGVAVDLPWQRAVGLETGINGRRYGPLAFVSLGGDGFLVADTYRHRLLELRGGQLRGAIPLPDSVVESLAVGPHGRIYAGDNLKVRVFTLNGARQEWTLGLPHRTGAVWSLAPAPGGGIYASVIQVGQGELTGELARYSAGGQREAVLAARTVGPQGQARAPIPGALDAFVSEVAAGPGDRLYALLEGGARRTRTVAVWNGGQGRPQEVRLQSPLPLATAELLGVDARGRLYLAVNMATAAPRLEVFRPDGRLLAAAVLPPEAAGAAVWGQVRPGGTCYLVENTASAYRVVRWRLREGRRWQWHL</sequence>
<name>A0A6F8ZJZ8_9FIRM</name>
<dbReference type="EMBL" id="LR778114">
    <property type="protein sequence ID" value="CAB1130057.1"/>
    <property type="molecule type" value="Genomic_DNA"/>
</dbReference>
<proteinExistence type="predicted"/>
<keyword evidence="2" id="KW-1185">Reference proteome</keyword>
<dbReference type="AlphaFoldDB" id="A0A6F8ZJZ8"/>
<evidence type="ECO:0008006" key="3">
    <source>
        <dbReference type="Google" id="ProtNLM"/>
    </source>
</evidence>
<protein>
    <recommendedName>
        <fullName evidence="3">NHL repeat containing protein</fullName>
    </recommendedName>
</protein>
<gene>
    <name evidence="1" type="ORF">R50_2565</name>
</gene>
<dbReference type="Proteomes" id="UP000503399">
    <property type="component" value="Chromosome"/>
</dbReference>